<evidence type="ECO:0000313" key="14">
    <source>
        <dbReference type="Proteomes" id="UP001431449"/>
    </source>
</evidence>
<dbReference type="NCBIfam" id="TIGR02532">
    <property type="entry name" value="IV_pilin_GFxxxE"/>
    <property type="match status" value="1"/>
</dbReference>
<evidence type="ECO:0000256" key="10">
    <source>
        <dbReference type="ARBA" id="ARBA00030775"/>
    </source>
</evidence>
<keyword evidence="8 11" id="KW-0472">Membrane</keyword>
<keyword evidence="3" id="KW-1003">Cell membrane</keyword>
<proteinExistence type="inferred from homology"/>
<dbReference type="SUPFAM" id="SSF54523">
    <property type="entry name" value="Pili subunits"/>
    <property type="match status" value="1"/>
</dbReference>
<dbReference type="EMBL" id="JALNMH010000004">
    <property type="protein sequence ID" value="MCK7593230.1"/>
    <property type="molecule type" value="Genomic_DNA"/>
</dbReference>
<evidence type="ECO:0000256" key="5">
    <source>
        <dbReference type="ARBA" id="ARBA00022519"/>
    </source>
</evidence>
<evidence type="ECO:0000256" key="6">
    <source>
        <dbReference type="ARBA" id="ARBA00022692"/>
    </source>
</evidence>
<organism evidence="13 14">
    <name type="scientific">Pseudomarimonas salicorniae</name>
    <dbReference type="NCBI Taxonomy" id="2933270"/>
    <lineage>
        <taxon>Bacteria</taxon>
        <taxon>Pseudomonadati</taxon>
        <taxon>Pseudomonadota</taxon>
        <taxon>Gammaproteobacteria</taxon>
        <taxon>Lysobacterales</taxon>
        <taxon>Lysobacteraceae</taxon>
        <taxon>Pseudomarimonas</taxon>
    </lineage>
</organism>
<name>A0ABT0GFB2_9GAMM</name>
<keyword evidence="5" id="KW-0997">Cell inner membrane</keyword>
<comment type="similarity">
    <text evidence="9">Belongs to the GSP H family.</text>
</comment>
<evidence type="ECO:0000313" key="13">
    <source>
        <dbReference type="EMBL" id="MCK7593230.1"/>
    </source>
</evidence>
<comment type="caution">
    <text evidence="13">The sequence shown here is derived from an EMBL/GenBank/DDBJ whole genome shotgun (WGS) entry which is preliminary data.</text>
</comment>
<evidence type="ECO:0000256" key="8">
    <source>
        <dbReference type="ARBA" id="ARBA00023136"/>
    </source>
</evidence>
<protein>
    <recommendedName>
        <fullName evidence="2">Type II secretion system protein H</fullName>
    </recommendedName>
    <alternativeName>
        <fullName evidence="10">General secretion pathway protein H</fullName>
    </alternativeName>
</protein>
<evidence type="ECO:0000256" key="7">
    <source>
        <dbReference type="ARBA" id="ARBA00022989"/>
    </source>
</evidence>
<evidence type="ECO:0000256" key="3">
    <source>
        <dbReference type="ARBA" id="ARBA00022475"/>
    </source>
</evidence>
<evidence type="ECO:0000256" key="1">
    <source>
        <dbReference type="ARBA" id="ARBA00004377"/>
    </source>
</evidence>
<reference evidence="13" key="1">
    <citation type="submission" date="2022-04" db="EMBL/GenBank/DDBJ databases">
        <title>Lysobacter sp. CAU 1642 isolated from sea sand.</title>
        <authorList>
            <person name="Kim W."/>
        </authorList>
    </citation>
    <scope>NUCLEOTIDE SEQUENCE</scope>
    <source>
        <strain evidence="13">CAU 1642</strain>
    </source>
</reference>
<evidence type="ECO:0000256" key="9">
    <source>
        <dbReference type="ARBA" id="ARBA00025772"/>
    </source>
</evidence>
<sequence length="193" mass="20624">MRTSRPQGPSAGFTLIELLVTVVIASILLIVGVPTFADAFERNRIVSQTNDVSAAFAFARSEALRSNDQVRICPSNAAQNACAADWSQGWLVWRDDDDDDGLDANEILRVGRLDSRDSFAVVDAADVAVTDIRFGPRGGRAVPATAVTLTLKPDSCDTGKQLVRRWQLLASGAMSNVCIVCGTEADAPPTLCD</sequence>
<feature type="domain" description="General secretion pathway GspH" evidence="12">
    <location>
        <begin position="48"/>
        <end position="161"/>
    </location>
</feature>
<dbReference type="Pfam" id="PF07963">
    <property type="entry name" value="N_methyl"/>
    <property type="match status" value="1"/>
</dbReference>
<dbReference type="Gene3D" id="3.55.40.10">
    <property type="entry name" value="minor pseudopilin epsh domain"/>
    <property type="match status" value="1"/>
</dbReference>
<dbReference type="InterPro" id="IPR012902">
    <property type="entry name" value="N_methyl_site"/>
</dbReference>
<accession>A0ABT0GFB2</accession>
<keyword evidence="14" id="KW-1185">Reference proteome</keyword>
<dbReference type="Pfam" id="PF12019">
    <property type="entry name" value="GspH"/>
    <property type="match status" value="1"/>
</dbReference>
<dbReference type="Proteomes" id="UP001431449">
    <property type="component" value="Unassembled WGS sequence"/>
</dbReference>
<comment type="subcellular location">
    <subcellularLocation>
        <location evidence="1">Cell inner membrane</location>
        <topology evidence="1">Single-pass membrane protein</topology>
    </subcellularLocation>
</comment>
<dbReference type="InterPro" id="IPR022346">
    <property type="entry name" value="T2SS_GspH"/>
</dbReference>
<dbReference type="PROSITE" id="PS00409">
    <property type="entry name" value="PROKAR_NTER_METHYL"/>
    <property type="match status" value="1"/>
</dbReference>
<evidence type="ECO:0000259" key="12">
    <source>
        <dbReference type="Pfam" id="PF12019"/>
    </source>
</evidence>
<keyword evidence="4" id="KW-0488">Methylation</keyword>
<evidence type="ECO:0000256" key="11">
    <source>
        <dbReference type="SAM" id="Phobius"/>
    </source>
</evidence>
<gene>
    <name evidence="13" type="ORF">M0G41_06050</name>
</gene>
<evidence type="ECO:0000256" key="4">
    <source>
        <dbReference type="ARBA" id="ARBA00022481"/>
    </source>
</evidence>
<dbReference type="InterPro" id="IPR045584">
    <property type="entry name" value="Pilin-like"/>
</dbReference>
<dbReference type="RefSeq" id="WP_248206494.1">
    <property type="nucleotide sequence ID" value="NZ_JALNMH010000004.1"/>
</dbReference>
<evidence type="ECO:0000256" key="2">
    <source>
        <dbReference type="ARBA" id="ARBA00021549"/>
    </source>
</evidence>
<feature type="transmembrane region" description="Helical" evidence="11">
    <location>
        <begin position="12"/>
        <end position="37"/>
    </location>
</feature>
<keyword evidence="7 11" id="KW-1133">Transmembrane helix</keyword>
<keyword evidence="6 11" id="KW-0812">Transmembrane</keyword>